<evidence type="ECO:0000313" key="2">
    <source>
        <dbReference type="Proteomes" id="UP001606305"/>
    </source>
</evidence>
<sequence>MTRIVYVSPDSNSPTGGIKVIYKHVELLRRLGADAYVMHIKPGYRCDWFENSAPIISLGELQQTDLVMVPEIMTILATQLHGMGIRYCMFVQNGYLVLPTAPMPELQACYRNAQAVLSISDDTSSLLSAVFPEISDKVLRCKYSVDTERFKPLADKPRKVTYMPRKLPIHANNVAPWLAKEFPDWEFRAIHGMSEAQVAAELASSRVFLAFSDFEGCPVPPIEAALSGNVVLGYPGWGGREYWDEPNFRVADFGDIRDFVRKFYEVAAFASRPDLQAVLAPGMARLKADYGLQAEANTLVAAINAVIARIGGIAKVNPAS</sequence>
<reference evidence="1 2" key="1">
    <citation type="submission" date="2024-09" db="EMBL/GenBank/DDBJ databases">
        <title>Novel species of the genus Pelomonas and Roseateles isolated from streams.</title>
        <authorList>
            <person name="Lu H."/>
        </authorList>
    </citation>
    <scope>NUCLEOTIDE SEQUENCE [LARGE SCALE GENOMIC DNA]</scope>
    <source>
        <strain evidence="1 2">BYS96W</strain>
    </source>
</reference>
<protein>
    <recommendedName>
        <fullName evidence="3">Glycosyltransferase family 1 protein</fullName>
    </recommendedName>
</protein>
<dbReference type="Gene3D" id="3.40.50.2000">
    <property type="entry name" value="Glycogen Phosphorylase B"/>
    <property type="match status" value="1"/>
</dbReference>
<organism evidence="1 2">
    <name type="scientific">Pelomonas nitida</name>
    <dbReference type="NCBI Taxonomy" id="3299027"/>
    <lineage>
        <taxon>Bacteria</taxon>
        <taxon>Pseudomonadati</taxon>
        <taxon>Pseudomonadota</taxon>
        <taxon>Betaproteobacteria</taxon>
        <taxon>Burkholderiales</taxon>
        <taxon>Sphaerotilaceae</taxon>
        <taxon>Roseateles</taxon>
    </lineage>
</organism>
<evidence type="ECO:0008006" key="3">
    <source>
        <dbReference type="Google" id="ProtNLM"/>
    </source>
</evidence>
<comment type="caution">
    <text evidence="1">The sequence shown here is derived from an EMBL/GenBank/DDBJ whole genome shotgun (WGS) entry which is preliminary data.</text>
</comment>
<gene>
    <name evidence="1" type="ORF">ACG00X_09830</name>
</gene>
<proteinExistence type="predicted"/>
<dbReference type="SUPFAM" id="SSF53756">
    <property type="entry name" value="UDP-Glycosyltransferase/glycogen phosphorylase"/>
    <property type="match status" value="1"/>
</dbReference>
<dbReference type="RefSeq" id="WP_394487965.1">
    <property type="nucleotide sequence ID" value="NZ_JBIGIA010000006.1"/>
</dbReference>
<dbReference type="EMBL" id="JBIGIA010000006">
    <property type="protein sequence ID" value="MFG6457133.1"/>
    <property type="molecule type" value="Genomic_DNA"/>
</dbReference>
<accession>A0ABW7G5B7</accession>
<name>A0ABW7G5B7_9BURK</name>
<dbReference type="Proteomes" id="UP001606305">
    <property type="component" value="Unassembled WGS sequence"/>
</dbReference>
<evidence type="ECO:0000313" key="1">
    <source>
        <dbReference type="EMBL" id="MFG6457133.1"/>
    </source>
</evidence>
<keyword evidence="2" id="KW-1185">Reference proteome</keyword>